<evidence type="ECO:0000313" key="4">
    <source>
        <dbReference type="EMBL" id="KAG7087942.1"/>
    </source>
</evidence>
<dbReference type="AlphaFoldDB" id="A0A9P7RQQ1"/>
<dbReference type="EMBL" id="CM032188">
    <property type="protein sequence ID" value="KAG7087942.1"/>
    <property type="molecule type" value="Genomic_DNA"/>
</dbReference>
<feature type="region of interest" description="Disordered" evidence="1">
    <location>
        <begin position="83"/>
        <end position="117"/>
    </location>
</feature>
<keyword evidence="2" id="KW-0472">Membrane</keyword>
<feature type="transmembrane region" description="Helical" evidence="2">
    <location>
        <begin position="30"/>
        <end position="50"/>
    </location>
</feature>
<accession>A0A9P7RQQ1</accession>
<feature type="domain" description="DUF6534" evidence="3">
    <location>
        <begin position="1"/>
        <end position="54"/>
    </location>
</feature>
<feature type="transmembrane region" description="Helical" evidence="2">
    <location>
        <begin position="7"/>
        <end position="24"/>
    </location>
</feature>
<dbReference type="GeneID" id="66081061"/>
<keyword evidence="2" id="KW-0812">Transmembrane</keyword>
<dbReference type="InterPro" id="IPR045339">
    <property type="entry name" value="DUF6534"/>
</dbReference>
<name>A0A9P7RQQ1_9AGAR</name>
<feature type="compositionally biased region" description="Polar residues" evidence="1">
    <location>
        <begin position="84"/>
        <end position="104"/>
    </location>
</feature>
<sequence>MIYAISTGVVTSAVAISVIIVLILQPSNLIYLSIFEAGANLYAVSVLARLNSRTPKRTSSPINIVGDDVESNFLTTFRAAIRETGTNTAETSSTEQSSGKSQAPNKLPAEMSGETSR</sequence>
<evidence type="ECO:0000256" key="2">
    <source>
        <dbReference type="SAM" id="Phobius"/>
    </source>
</evidence>
<keyword evidence="2" id="KW-1133">Transmembrane helix</keyword>
<dbReference type="RefSeq" id="XP_043004413.1">
    <property type="nucleotide sequence ID" value="XM_043157048.1"/>
</dbReference>
<dbReference type="Pfam" id="PF20152">
    <property type="entry name" value="DUF6534"/>
    <property type="match status" value="1"/>
</dbReference>
<gene>
    <name evidence="4" type="ORF">E1B28_011986</name>
</gene>
<comment type="caution">
    <text evidence="4">The sequence shown here is derived from an EMBL/GenBank/DDBJ whole genome shotgun (WGS) entry which is preliminary data.</text>
</comment>
<evidence type="ECO:0000256" key="1">
    <source>
        <dbReference type="SAM" id="MobiDB-lite"/>
    </source>
</evidence>
<dbReference type="KEGG" id="more:E1B28_011986"/>
<protein>
    <recommendedName>
        <fullName evidence="3">DUF6534 domain-containing protein</fullName>
    </recommendedName>
</protein>
<proteinExistence type="predicted"/>
<dbReference type="OrthoDB" id="10614554at2759"/>
<evidence type="ECO:0000313" key="5">
    <source>
        <dbReference type="Proteomes" id="UP001049176"/>
    </source>
</evidence>
<reference evidence="4" key="1">
    <citation type="journal article" date="2021" name="Genome Biol. Evol.">
        <title>The assembled and annotated genome of the fairy-ring fungus Marasmius oreades.</title>
        <authorList>
            <person name="Hiltunen M."/>
            <person name="Ament-Velasquez S.L."/>
            <person name="Johannesson H."/>
        </authorList>
    </citation>
    <scope>NUCLEOTIDE SEQUENCE</scope>
    <source>
        <strain evidence="4">03SP1</strain>
    </source>
</reference>
<organism evidence="4 5">
    <name type="scientific">Marasmius oreades</name>
    <name type="common">fairy-ring Marasmius</name>
    <dbReference type="NCBI Taxonomy" id="181124"/>
    <lineage>
        <taxon>Eukaryota</taxon>
        <taxon>Fungi</taxon>
        <taxon>Dikarya</taxon>
        <taxon>Basidiomycota</taxon>
        <taxon>Agaricomycotina</taxon>
        <taxon>Agaricomycetes</taxon>
        <taxon>Agaricomycetidae</taxon>
        <taxon>Agaricales</taxon>
        <taxon>Marasmiineae</taxon>
        <taxon>Marasmiaceae</taxon>
        <taxon>Marasmius</taxon>
    </lineage>
</organism>
<keyword evidence="5" id="KW-1185">Reference proteome</keyword>
<dbReference type="Proteomes" id="UP001049176">
    <property type="component" value="Chromosome 8"/>
</dbReference>
<evidence type="ECO:0000259" key="3">
    <source>
        <dbReference type="Pfam" id="PF20152"/>
    </source>
</evidence>